<gene>
    <name evidence="8" type="ORF">BK816_07850</name>
</gene>
<dbReference type="PANTHER" id="PTHR39192:SF1">
    <property type="entry name" value="IRON UPTAKE SYSTEM COMPONENT EFEO"/>
    <property type="match status" value="1"/>
</dbReference>
<name>A0A1D9MLR1_9ACTO</name>
<evidence type="ECO:0000256" key="5">
    <source>
        <dbReference type="SAM" id="SignalP"/>
    </source>
</evidence>
<dbReference type="AlphaFoldDB" id="A0A1D9MLR1"/>
<dbReference type="KEGG" id="avu:BK816_07850"/>
<dbReference type="Gene3D" id="2.60.40.420">
    <property type="entry name" value="Cupredoxins - blue copper proteins"/>
    <property type="match status" value="1"/>
</dbReference>
<evidence type="ECO:0000256" key="3">
    <source>
        <dbReference type="ARBA" id="ARBA00022729"/>
    </source>
</evidence>
<dbReference type="Proteomes" id="UP000176288">
    <property type="component" value="Chromosome"/>
</dbReference>
<dbReference type="RefSeq" id="WP_071164678.1">
    <property type="nucleotide sequence ID" value="NZ_CP017812.1"/>
</dbReference>
<evidence type="ECO:0000259" key="6">
    <source>
        <dbReference type="Pfam" id="PF09375"/>
    </source>
</evidence>
<comment type="subcellular location">
    <subcellularLocation>
        <location evidence="1">Periplasm</location>
    </subcellularLocation>
</comment>
<feature type="region of interest" description="Disordered" evidence="4">
    <location>
        <begin position="221"/>
        <end position="243"/>
    </location>
</feature>
<dbReference type="EMBL" id="CP017812">
    <property type="protein sequence ID" value="AOZ73215.1"/>
    <property type="molecule type" value="Genomic_DNA"/>
</dbReference>
<dbReference type="Gene3D" id="1.20.1420.20">
    <property type="entry name" value="M75 peptidase, HXXE motif"/>
    <property type="match status" value="1"/>
</dbReference>
<feature type="domain" description="EfeO-type cupredoxin-like" evidence="7">
    <location>
        <begin position="15"/>
        <end position="121"/>
    </location>
</feature>
<comment type="similarity">
    <text evidence="2">Belongs to the EfeM/EfeO family.</text>
</comment>
<dbReference type="Pfam" id="PF13473">
    <property type="entry name" value="Cupredoxin_1"/>
    <property type="match status" value="1"/>
</dbReference>
<evidence type="ECO:0000259" key="7">
    <source>
        <dbReference type="Pfam" id="PF13473"/>
    </source>
</evidence>
<keyword evidence="9" id="KW-1185">Reference proteome</keyword>
<dbReference type="InterPro" id="IPR034981">
    <property type="entry name" value="Imelysin-like_EfeO/Algp7"/>
</dbReference>
<evidence type="ECO:0000256" key="4">
    <source>
        <dbReference type="SAM" id="MobiDB-lite"/>
    </source>
</evidence>
<keyword evidence="3 5" id="KW-0732">Signal</keyword>
<evidence type="ECO:0000256" key="1">
    <source>
        <dbReference type="ARBA" id="ARBA00004418"/>
    </source>
</evidence>
<dbReference type="PROSITE" id="PS51257">
    <property type="entry name" value="PROKAR_LIPOPROTEIN"/>
    <property type="match status" value="1"/>
</dbReference>
<dbReference type="Pfam" id="PF09375">
    <property type="entry name" value="Peptidase_M75"/>
    <property type="match status" value="1"/>
</dbReference>
<dbReference type="PANTHER" id="PTHR39192">
    <property type="entry name" value="IRON UPTAKE SYSTEM COMPONENT EFEO"/>
    <property type="match status" value="1"/>
</dbReference>
<feature type="chain" id="PRO_5009443749" evidence="5">
    <location>
        <begin position="24"/>
        <end position="413"/>
    </location>
</feature>
<evidence type="ECO:0000313" key="9">
    <source>
        <dbReference type="Proteomes" id="UP000176288"/>
    </source>
</evidence>
<dbReference type="GO" id="GO:0042597">
    <property type="term" value="C:periplasmic space"/>
    <property type="evidence" value="ECO:0007669"/>
    <property type="project" value="UniProtKB-SubCell"/>
</dbReference>
<dbReference type="STRING" id="1912795.BK816_07850"/>
<proteinExistence type="inferred from homology"/>
<dbReference type="OrthoDB" id="7348379at2"/>
<dbReference type="InterPro" id="IPR050894">
    <property type="entry name" value="EfeM/EfeO_iron_uptake"/>
</dbReference>
<dbReference type="InterPro" id="IPR053377">
    <property type="entry name" value="Iron_uptake_EfeM/EfeO"/>
</dbReference>
<dbReference type="InterPro" id="IPR018976">
    <property type="entry name" value="Imelysin-like"/>
</dbReference>
<dbReference type="InterPro" id="IPR028096">
    <property type="entry name" value="EfeO_Cupredoxin"/>
</dbReference>
<dbReference type="InterPro" id="IPR038352">
    <property type="entry name" value="Imelysin_sf"/>
</dbReference>
<feature type="domain" description="Imelysin-like" evidence="6">
    <location>
        <begin position="151"/>
        <end position="407"/>
    </location>
</feature>
<evidence type="ECO:0000256" key="2">
    <source>
        <dbReference type="ARBA" id="ARBA00005989"/>
    </source>
</evidence>
<accession>A0A1D9MLR1</accession>
<dbReference type="CDD" id="cd14656">
    <property type="entry name" value="Imelysin-like_EfeO"/>
    <property type="match status" value="1"/>
</dbReference>
<protein>
    <submittedName>
        <fullName evidence="8">PbrT family lead (Pb2+) uptake porter</fullName>
    </submittedName>
</protein>
<dbReference type="InterPro" id="IPR008972">
    <property type="entry name" value="Cupredoxin"/>
</dbReference>
<organism evidence="8 9">
    <name type="scientific">Boudabousia tangfeifanii</name>
    <dbReference type="NCBI Taxonomy" id="1912795"/>
    <lineage>
        <taxon>Bacteria</taxon>
        <taxon>Bacillati</taxon>
        <taxon>Actinomycetota</taxon>
        <taxon>Actinomycetes</taxon>
        <taxon>Actinomycetales</taxon>
        <taxon>Actinomycetaceae</taxon>
        <taxon>Boudabousia</taxon>
    </lineage>
</organism>
<sequence>MKYTRPITVAVLAAAFALGGCNAVEKNAGSTAGTAETNDGPIQVTITDDSCKVSTDTIPSGTVKFELKNEGTVRNEFEILAEDKLRIVGERENLGPGTTVNYTLNLEPGSYFTACKTNMIGALVGEAKFTVTDSGNASTVSADEQQLRDKAVENYTSYVKDQAGQLVTATKQFTDAYTSGDMDKARSLYAWARSFYERIEPTAEQFGDIDPALDLREADWQEEKDKAASGATAEDNKTVEDPGEWTGWHAIEKDLWRPAGYAGLTPEQAKTMAEKLDADTKRLYDYVYSTDFKVSLDDISNGAIGLLEEVATSKISGEEEAFSHTDLVDFKANVEGAQVAFGDVEPIAKQKDPELAKEIQERFADLNDALDKYKEGDSYKSYDQLDDAARKQLSDKVNALRKPLAQLTEAILK</sequence>
<dbReference type="NCBIfam" id="NF041757">
    <property type="entry name" value="EfeO"/>
    <property type="match status" value="1"/>
</dbReference>
<reference evidence="8 9" key="1">
    <citation type="submission" date="2016-10" db="EMBL/GenBank/DDBJ databases">
        <title>Actinomyces aegypiusis sp. nov., isolated from the Aegypius monachus in Qinghai Tibet Plateau China.</title>
        <authorList>
            <person name="Wang Y."/>
        </authorList>
    </citation>
    <scope>NUCLEOTIDE SEQUENCE [LARGE SCALE GENOMIC DNA]</scope>
    <source>
        <strain evidence="8 9">VUL4_3</strain>
    </source>
</reference>
<feature type="signal peptide" evidence="5">
    <location>
        <begin position="1"/>
        <end position="23"/>
    </location>
</feature>
<evidence type="ECO:0000313" key="8">
    <source>
        <dbReference type="EMBL" id="AOZ73215.1"/>
    </source>
</evidence>